<feature type="domain" description="Bacterial Ig-like" evidence="3">
    <location>
        <begin position="3755"/>
        <end position="3829"/>
    </location>
</feature>
<keyword evidence="6" id="KW-1185">Reference proteome</keyword>
<feature type="domain" description="Bacterial Ig-like" evidence="3">
    <location>
        <begin position="2909"/>
        <end position="2988"/>
    </location>
</feature>
<feature type="domain" description="Bacterial Ig-like" evidence="3">
    <location>
        <begin position="1724"/>
        <end position="1790"/>
    </location>
</feature>
<protein>
    <submittedName>
        <fullName evidence="5">Ig-like protein group 3</fullName>
    </submittedName>
</protein>
<feature type="domain" description="Bacterial Ig-like" evidence="3">
    <location>
        <begin position="3640"/>
        <end position="3728"/>
    </location>
</feature>
<feature type="domain" description="Bacterial Ig-like" evidence="3">
    <location>
        <begin position="3320"/>
        <end position="3410"/>
    </location>
</feature>
<dbReference type="Gene3D" id="2.60.40.10">
    <property type="entry name" value="Immunoglobulins"/>
    <property type="match status" value="7"/>
</dbReference>
<feature type="domain" description="Bacterial Ig-like" evidence="3">
    <location>
        <begin position="2797"/>
        <end position="2883"/>
    </location>
</feature>
<dbReference type="InterPro" id="IPR041498">
    <property type="entry name" value="Big_6"/>
</dbReference>
<feature type="domain" description="Biofilm-associated protein BapA-like prefix-like" evidence="4">
    <location>
        <begin position="25"/>
        <end position="85"/>
    </location>
</feature>
<feature type="domain" description="Bacterial Ig-like" evidence="3">
    <location>
        <begin position="893"/>
        <end position="967"/>
    </location>
</feature>
<organism evidence="5 6">
    <name type="scientific">Pseudochrobactrum asaccharolyticum</name>
    <dbReference type="NCBI Taxonomy" id="354351"/>
    <lineage>
        <taxon>Bacteria</taxon>
        <taxon>Pseudomonadati</taxon>
        <taxon>Pseudomonadota</taxon>
        <taxon>Alphaproteobacteria</taxon>
        <taxon>Hyphomicrobiales</taxon>
        <taxon>Brucellaceae</taxon>
        <taxon>Pseudochrobactrum</taxon>
    </lineage>
</organism>
<accession>A0A366DTD0</accession>
<evidence type="ECO:0000256" key="1">
    <source>
        <dbReference type="SAM" id="MobiDB-lite"/>
    </source>
</evidence>
<dbReference type="EMBL" id="QNRH01000005">
    <property type="protein sequence ID" value="RBO93343.1"/>
    <property type="molecule type" value="Genomic_DNA"/>
</dbReference>
<feature type="domain" description="Bacterial Ig-like" evidence="3">
    <location>
        <begin position="1613"/>
        <end position="1704"/>
    </location>
</feature>
<evidence type="ECO:0000259" key="2">
    <source>
        <dbReference type="Pfam" id="PF17936"/>
    </source>
</evidence>
<feature type="domain" description="Bacterial Ig-like" evidence="3">
    <location>
        <begin position="1094"/>
        <end position="1176"/>
    </location>
</feature>
<dbReference type="NCBIfam" id="NF033510">
    <property type="entry name" value="Ca_tandemer"/>
    <property type="match status" value="32"/>
</dbReference>
<feature type="domain" description="Bacterial Ig-like" evidence="3">
    <location>
        <begin position="2598"/>
        <end position="2672"/>
    </location>
</feature>
<dbReference type="PANTHER" id="PTHR46343">
    <property type="entry name" value="HYR DOMAIN-CONTAINING PROTEIN"/>
    <property type="match status" value="1"/>
</dbReference>
<dbReference type="InterPro" id="IPR048051">
    <property type="entry name" value="BapA-like_prefix-like"/>
</dbReference>
<feature type="domain" description="Bacterial Ig-like" evidence="3">
    <location>
        <begin position="2063"/>
        <end position="2149"/>
    </location>
</feature>
<comment type="caution">
    <text evidence="5">The sequence shown here is derived from an EMBL/GenBank/DDBJ whole genome shotgun (WGS) entry which is preliminary data.</text>
</comment>
<dbReference type="Pfam" id="PF17936">
    <property type="entry name" value="Big_6"/>
    <property type="match status" value="1"/>
</dbReference>
<feature type="non-terminal residue" evidence="5">
    <location>
        <position position="3850"/>
    </location>
</feature>
<dbReference type="Pfam" id="PF19077">
    <property type="entry name" value="Big_13"/>
    <property type="match status" value="34"/>
</dbReference>
<dbReference type="InterPro" id="IPR044016">
    <property type="entry name" value="Big_13"/>
</dbReference>
<feature type="domain" description="Bacterial Ig-like" evidence="3">
    <location>
        <begin position="977"/>
        <end position="1071"/>
    </location>
</feature>
<feature type="domain" description="Bacterial Ig-like" evidence="3">
    <location>
        <begin position="3220"/>
        <end position="3306"/>
    </location>
</feature>
<feature type="domain" description="Bacterial Ig-like" evidence="3">
    <location>
        <begin position="1845"/>
        <end position="1935"/>
    </location>
</feature>
<feature type="domain" description="Bacterial Ig-like" evidence="3">
    <location>
        <begin position="1202"/>
        <end position="1281"/>
    </location>
</feature>
<feature type="region of interest" description="Disordered" evidence="1">
    <location>
        <begin position="1607"/>
        <end position="1640"/>
    </location>
</feature>
<feature type="domain" description="Bacterial Ig-like" evidence="3">
    <location>
        <begin position="1955"/>
        <end position="2043"/>
    </location>
</feature>
<feature type="domain" description="Bacterial Ig-like" evidence="3">
    <location>
        <begin position="3432"/>
        <end position="3518"/>
    </location>
</feature>
<feature type="domain" description="Bacterial Ig-like" evidence="3">
    <location>
        <begin position="774"/>
        <end position="866"/>
    </location>
</feature>
<name>A0A366DTD0_9HYPH</name>
<feature type="domain" description="Bacterial Ig-like" evidence="3">
    <location>
        <begin position="455"/>
        <end position="547"/>
    </location>
</feature>
<feature type="domain" description="Bacterial Ig-like" evidence="3">
    <location>
        <begin position="1408"/>
        <end position="1493"/>
    </location>
</feature>
<feature type="domain" description="Bacterial Ig-like" evidence="3">
    <location>
        <begin position="2483"/>
        <end position="2571"/>
    </location>
</feature>
<dbReference type="Proteomes" id="UP000252893">
    <property type="component" value="Unassembled WGS sequence"/>
</dbReference>
<evidence type="ECO:0000259" key="3">
    <source>
        <dbReference type="Pfam" id="PF19077"/>
    </source>
</evidence>
<feature type="domain" description="Bacterial Ig-like" evidence="3">
    <location>
        <begin position="246"/>
        <end position="336"/>
    </location>
</feature>
<dbReference type="InterPro" id="IPR013783">
    <property type="entry name" value="Ig-like_fold"/>
</dbReference>
<feature type="domain" description="Bacterial Ig-like" evidence="3">
    <location>
        <begin position="3112"/>
        <end position="3200"/>
    </location>
</feature>
<feature type="domain" description="Bacterial Ig-like" evidence="3">
    <location>
        <begin position="669"/>
        <end position="761"/>
    </location>
</feature>
<dbReference type="Gene3D" id="3.30.420.430">
    <property type="match status" value="25"/>
</dbReference>
<dbReference type="InterPro" id="IPR043555">
    <property type="entry name" value="SRPX-like"/>
</dbReference>
<feature type="domain" description="Bacterial Ig-like" evidence="3">
    <location>
        <begin position="2684"/>
        <end position="2778"/>
    </location>
</feature>
<sequence>MAKKPVSSSSNSVRGEGHAVTKSGNTVYVAIDPSSVVKYVRAGNDLLIHQDNGKVIRIRGFFTAQDMQKLELVYKYDGSEWPVKAVQSTVPVDDETGTEVEFSGVAQDSGSGDNNLLALAALGAAAIGIATGGRGGSGGGGGGTPEKPAPKSPELATKANADGTVTATGLAAAGSSVTVTFPDGSSRVVVAGADGKFSVSSLKPQETGNVTAVVTDSNGKSSPPKVVEYVDKVAPAAPDALSYTDNEGSITGKIPEKGVTDDARPTLSGKAEPGSTITVRDGTTVLGTTIADAQGNWTFRPTTALAEGEHKITFTATDKAKNESTPSAEFIFTVDTVAPPVPAVKAVFDNEKEEGDPVALTPGGWTNDATPEFTGEGAEAGTTIYFYDNGKEIGKTVVGTDGKWTFTPAVHLQDGKHSVTMKAVDKAGNTSAESPAFELNVDTVAPNAPSISQIIDDVGSVTGIIGSGKTTDDTKPTLSGSGAEGGSIVKIYDGSTLIGQTTANANGTWAFTPDTDLAEGTHVFTVTSTDKAGNEGPSSTPWTIEVDVTAPDAAFVPVIINASDDVQPNVGLVTHEGFTNDTTPRLNGKGAEPSGFIRIYEGDKLLGQVQADENGNWSFDVPARSEGSHSFVAKTVDAAGNEGSSSDPFTLTVDTTAPVASDAVITEVQDSAEPHTGNVVHGGLTNDARPVVSGTAVDGITLVRIYDGTTLLGEVEVTGGLWSFTPESDLLNGAHNFRIKAVDAAGNEGPYSPIWSVTVDTLAPNAPVIAQIVDDTGSIKGNVVDGKTTDAVRPKLSGGSAEAGSTVKIYDKGVLIGETTANANGTWSFTPAEDLVEGEHVFTVTSTDKAGNEGVPSSSWTITVDTTAPELPVISQVFDTTGDELTAGMVSGERRPTLTGEAEAGSVVTIYDNGKKVGTVVAEDDGTWSFEPKNNLGQGEHKFTVKATDAAGNSSEISEPFTFTVDTVAPDRPEITAITDDVGSITGAIKANGVTDDARPVLTGKAEAGSIVTIYDFGEAIGTVTADATGAWTFTPDADLTDGGHSFSVSATDAAGNVSPASKAFVITVDTVAPDAPQFTTGYDAVGPVIGEFNSGAIINDGRPKLSGSGAEPNAKVTIYQDGVAVALITADAGGQWNWKSDAALSDATYVFTATVTDTAGNVSAPSTGFTVSVDTVAPAAPMIEAITDNVAPIEGNVVKGGFTNDTTPTLSGSGAEANGTVRIYDGATLLGEVKADADGKWSFTPENALGSGVHSFTVVGVDAAGNVSVRSDAYSVTVDTLAPNAPAITQVLDDVGSVQGAVASGKTTDDTKPTLSGNGAEGGSIVKIYDNGVLIGQTTANASGTWAFTPDTDLIEGAHSFTVTATDAAGNESSASMPWVVVVDITPPDASFKPVISSASDDVLPVTGEIKNGETTNDTNPRLNGTGAEANGFIRIYEGTTLLGQVQADENGNWSFDVPTRPDGSHSFVAKTVDAAGNEGSSSDAFTLTIDTKAPTASDAVITQVLDAAEPHTGNIEHNGLTNDARPVISGTAIDGVTLVRIYDGTTLLGEVEVNGGTWSFTPDSDLSNGVHNFRIKAVDAAGNEGPYSPTWSVTVDTTAPNAPSITAVSDDQGDLQGNVGDGKTTDDRRPTLSGGSAEAGSTVKIYDKGVLIGETTANANGTWSFTPTTDLAEGSHVFTVTATDKAGNEGVPSASFSVVVDTVAPEQPSIVKIVNAAGEELTADMITSERRPILSGEAEAGSVVTIYDNGKKIGTVVAEDDGTWSFELKSNLAQGAHDFTVKATDASGIWSYTPVNALGNGVHTFTVVGVDGAGNVSVRSEAYSVTVDTLAPNAPAITQVMDDVGSVTGAVASGKTTDDTKPTISGSGAEGGATVKIYDKGVLLGETTANANGTWSFTPATDLAEGVHTFTATVTDQAGNESSASMPWSIEVDVTGPDAKFKPEIKSASDDVLPDTGLVEHNGFTNDTTPRLNGVDAEPNGFIRIYSGGKLLGQVQADASGNWTFDVPTLTEGAHSFIATTVDAAGNEGASSAAFTLTVDTTAPTGADAKITEVMDDVDLHTGNIAHNGLTNDARPVISGTAEAGISLVRLYDGTTLLGEVKVTGGVWSFAVESDLANGVHNFRVKAVDAAGNEGPYSPSWTVTVDTTAPVAPTITQVLDDVGSVTGAVGSGKTTDDTKPTISGSGAEGGSIVKIYDGTTLLGQTIANANGTWSFTPTTDLSEGVHTFTATSTDAAGNEGTASMPWSIEVDLTGPDASFKPKILNASDDVLPNTGLLTNGEFTNDTTPRLNGDGAEANGLIRIYSDGKLLGTVQADKDGNWSFDVPTLSEGKHDFIATTVDAAGNEGTSSEVFSLTVDTKAPVASDAEITAVTDAVEPHVGNIASGGLTNDARPVVSGTAKDGVTLVRIYDGTTLLGEVAVTDGAWTFKSESDLSNGVHNFRIKAVDAAGNEGPYSPTWSVTVDTAAPNAPSITTVYDDVNAVTGNVADGKSTDDLRPTLSGGSAEAGSTVKIYDKGVLIGETIANSNGTWTFTPATDLAEGSHVFTVTSTDKAGNESVPSAGWTIHIDLSVPKTPEITQIWDDTNPGIGPVGKGETTNDTTPTLSGKADAGTVVKIFVNGTLLGETVATAAGTWTYTGFVSDGTHTFTVQSVNAVGTESALSEPFTIVVSTAVPGTPSITEVSDDVGTVTGKVDNGKTTDDTKPTISGTADANATVNIYDNGALLGQAKADGDGKWTFTPATDLSEGGHAFTAKVVDGAGTEGQPSFPYTITVDTTAPEAPQFTSGYDAVGPVTGEFGDGAIINDGRPKLSGSGAEANAVVSIYQDGVLVGTVKADAGGQWSWRSPAALSDATYAFTATVTDAAGNVSAASNPFSVTVDTVAPAAPKIEAVTDDVAPVEGNVVKGGFTNDTTPTISGSGAEANGTVRIYDGATLLGEVQADASGIWSYTPVNALGNGVHTFTVVGVDGAGNVSVRSEAYSVTVDTLAPNAPAITQVMDDVGSVTGAVASGKTTDDTKPTISGSGAEGGATVKIYDKGVLLGETTANANGTWSFTPATDLAEGVHTFTATVTDQAGNESSASMPWSIEVDVTGPDAKFKPEIKSASDDVLPDTGLVEHNGFTNDTTPRLNGVDAEPNGFIRIYSGGKLLGQVQADASGNWTFDVPTLTEGAHSFIATTVDAAGNEGASSAAFTLTVDTTAPTGADAKITEVMDDVDLHTGNIAHNGLTNDARPVISGTAEAGISLVRLYDGTTLLGEVKVTGGVWSFAVESDLANGVHNFRVKAVDAAGNEGPYSPSWTVTVDTTAPVAPTITQVLDDVGSVTGAVGSGKTTDDTKPTISGSGAEGGSIVKIYDGTTLLGQTIANANGTWSFTPTTDLSEGVHTFTATSTDAAGNEGTASMPWSIEVDLTGPDASFKPKILNASDDVLPNTGLLTNGEFTNDTTPRLNGDGAEANGLIRIYSDGKLLGTVQADKDGNWSFDVPTLSEGKHDFIATTVDAAGNEGTSSEVFSLTVDTKAPVASDAEITAVTDAVEPHVGNIASGGLTNDARPVVSGTAKDGVTLVRIYDGTTLLGEVAVTDGAWTFKSESDLSNGVHNFRIKAVDAAGNEGPYSPTWSVTVDTAAPNAPSITTVYDDVNAVTGNVADGKSTDDLRPTLSGGSAEAGSTVKIYDKGVLIGETIANSNGTWTFTPATDLAEGSHVFTVTSTDKAGNESVPSAGWTIHIDLSVPKTPEITQIWDDTNPGIGPVGKGETTNDTTPTLSGKADAGTVVKIFVNGTLLGETVATAAGTWTYTGFVSDGTHTFTVQSVNAVGTESALSEPFTIVVSTAVPGTPSITEVSDDVGTVT</sequence>
<evidence type="ECO:0000313" key="5">
    <source>
        <dbReference type="EMBL" id="RBO93343.1"/>
    </source>
</evidence>
<feature type="domain" description="Bacterial Ig-like" evidence="3">
    <location>
        <begin position="365"/>
        <end position="443"/>
    </location>
</feature>
<feature type="domain" description="Bacterial Ig-like" evidence="3">
    <location>
        <begin position="3540"/>
        <end position="3624"/>
    </location>
</feature>
<feature type="domain" description="Bacterial Ig-like" evidence="3">
    <location>
        <begin position="571"/>
        <end position="655"/>
    </location>
</feature>
<dbReference type="Pfam" id="PF22783">
    <property type="entry name" value="BapA_N"/>
    <property type="match status" value="1"/>
</dbReference>
<feature type="domain" description="Bacterial Ig-like" evidence="3">
    <location>
        <begin position="2163"/>
        <end position="2253"/>
    </location>
</feature>
<proteinExistence type="predicted"/>
<dbReference type="PANTHER" id="PTHR46343:SF2">
    <property type="entry name" value="SUSHI_VON WILLEBRAND FACTOR TYPE A_EGF_PENTRAXIN DOMAIN-CONTAINING 1"/>
    <property type="match status" value="1"/>
</dbReference>
<feature type="domain" description="Bacterial Ig-like" evidence="3">
    <location>
        <begin position="1509"/>
        <end position="1599"/>
    </location>
</feature>
<evidence type="ECO:0000313" key="6">
    <source>
        <dbReference type="Proteomes" id="UP000252893"/>
    </source>
</evidence>
<gene>
    <name evidence="5" type="ORF">DFR47_10558</name>
</gene>
<dbReference type="RefSeq" id="WP_170137507.1">
    <property type="nucleotide sequence ID" value="NZ_QNRH01000005.1"/>
</dbReference>
<feature type="domain" description="Bacterial Ig-like" evidence="3">
    <location>
        <begin position="3002"/>
        <end position="3092"/>
    </location>
</feature>
<feature type="compositionally biased region" description="Gly residues" evidence="1">
    <location>
        <begin position="134"/>
        <end position="144"/>
    </location>
</feature>
<feature type="domain" description="Bacterial Ig-like" evidence="3">
    <location>
        <begin position="2383"/>
        <end position="2467"/>
    </location>
</feature>
<feature type="region of interest" description="Disordered" evidence="1">
    <location>
        <begin position="134"/>
        <end position="156"/>
    </location>
</feature>
<evidence type="ECO:0000259" key="4">
    <source>
        <dbReference type="Pfam" id="PF22783"/>
    </source>
</evidence>
<feature type="domain" description="Bacterial Ig-like" evidence="3">
    <location>
        <begin position="2275"/>
        <end position="2361"/>
    </location>
</feature>
<feature type="domain" description="Bacterial Ig" evidence="2">
    <location>
        <begin position="149"/>
        <end position="231"/>
    </location>
</feature>
<feature type="domain" description="Bacterial Ig-like" evidence="3">
    <location>
        <begin position="1300"/>
        <end position="1385"/>
    </location>
</feature>
<reference evidence="5 6" key="1">
    <citation type="submission" date="2018-06" db="EMBL/GenBank/DDBJ databases">
        <title>Genomic Encyclopedia of Type Strains, Phase IV (KMG-IV): sequencing the most valuable type-strain genomes for metagenomic binning, comparative biology and taxonomic classification.</title>
        <authorList>
            <person name="Goeker M."/>
        </authorList>
    </citation>
    <scope>NUCLEOTIDE SEQUENCE [LARGE SCALE GENOMIC DNA]</scope>
    <source>
        <strain evidence="5 6">DSM 25619</strain>
    </source>
</reference>